<dbReference type="Proteomes" id="UP001164746">
    <property type="component" value="Chromosome 10"/>
</dbReference>
<dbReference type="Pfam" id="PF06312">
    <property type="entry name" value="Neurexophilin"/>
    <property type="match status" value="1"/>
</dbReference>
<dbReference type="InterPro" id="IPR026845">
    <property type="entry name" value="NXPH/NXPE"/>
</dbReference>
<proteinExistence type="predicted"/>
<protein>
    <submittedName>
        <fullName evidence="2">NXPE1-like protein</fullName>
    </submittedName>
</protein>
<dbReference type="InterPro" id="IPR057106">
    <property type="entry name" value="NXPE4_C"/>
</dbReference>
<evidence type="ECO:0000313" key="2">
    <source>
        <dbReference type="EMBL" id="WAR16319.1"/>
    </source>
</evidence>
<dbReference type="EMBL" id="CP111021">
    <property type="protein sequence ID" value="WAR16319.1"/>
    <property type="molecule type" value="Genomic_DNA"/>
</dbReference>
<keyword evidence="3" id="KW-1185">Reference proteome</keyword>
<gene>
    <name evidence="2" type="ORF">MAR_030913</name>
</gene>
<evidence type="ECO:0000259" key="1">
    <source>
        <dbReference type="Pfam" id="PF24536"/>
    </source>
</evidence>
<organism evidence="2 3">
    <name type="scientific">Mya arenaria</name>
    <name type="common">Soft-shell clam</name>
    <dbReference type="NCBI Taxonomy" id="6604"/>
    <lineage>
        <taxon>Eukaryota</taxon>
        <taxon>Metazoa</taxon>
        <taxon>Spiralia</taxon>
        <taxon>Lophotrochozoa</taxon>
        <taxon>Mollusca</taxon>
        <taxon>Bivalvia</taxon>
        <taxon>Autobranchia</taxon>
        <taxon>Heteroconchia</taxon>
        <taxon>Euheterodonta</taxon>
        <taxon>Imparidentia</taxon>
        <taxon>Neoheterodontei</taxon>
        <taxon>Myida</taxon>
        <taxon>Myoidea</taxon>
        <taxon>Myidae</taxon>
        <taxon>Mya</taxon>
    </lineage>
</organism>
<feature type="domain" description="NXPE C-terminal" evidence="1">
    <location>
        <begin position="282"/>
        <end position="507"/>
    </location>
</feature>
<dbReference type="PANTHER" id="PTHR16165">
    <property type="entry name" value="NXPE FAMILY MEMBER"/>
    <property type="match status" value="1"/>
</dbReference>
<dbReference type="PANTHER" id="PTHR16165:SF5">
    <property type="entry name" value="NXPE FAMILY MEMBER 3"/>
    <property type="match status" value="1"/>
</dbReference>
<accession>A0ABY7F4L4</accession>
<sequence length="508" mass="58099">MDSHDGGVIPSICSMTEEDTLSDVNTNEDDFLPFPHLLTEEDTISDEPTNELTHVSSAEKSTFTIIVQIELYDHAGNRKSSGGELVKVTLTRSDLTNTAVTGYVLDNGNGSYTAEIEALWAGKSNLSASLVYSRQAIAALYRIRREILSTRVIQATFSSRTYQETTDCHPNISHLLKLKNYSAFCNFTYINSGMPWYCGRPRDIHLLCEDWHAVKTQAFPPLPITKVEDTIISRGVVPISKAIALQVAGNRQMEAKNPCSRRNFRELWRERQPTGYFFNGIWHLRQCAGINRTQIPGCIQNKTMYLLGDSTLRQWYLNYVLKNLECQPTSEDWTKVKWLKPATCRNKQLNFSASWFIPSQPIFADDDENSYTLYSIARHIDDIPDNEETFVVIHLFMHMVPYHHGVFQKRMAIIKRSVEKLLNRNPKAKVFLKAPHTFLDTPWGGARLDDFFGFLYTNILYQTFRGLHDKVVFLNNRDSSDALQLKPNHPPPYVVLAMVDQMFSYACI</sequence>
<dbReference type="Gene3D" id="2.60.40.10">
    <property type="entry name" value="Immunoglobulins"/>
    <property type="match status" value="1"/>
</dbReference>
<reference evidence="2" key="1">
    <citation type="submission" date="2022-11" db="EMBL/GenBank/DDBJ databases">
        <title>Centuries of genome instability and evolution in soft-shell clam transmissible cancer (bioRxiv).</title>
        <authorList>
            <person name="Hart S.F.M."/>
            <person name="Yonemitsu M.A."/>
            <person name="Giersch R.M."/>
            <person name="Beal B.F."/>
            <person name="Arriagada G."/>
            <person name="Davis B.W."/>
            <person name="Ostrander E.A."/>
            <person name="Goff S.P."/>
            <person name="Metzger M.J."/>
        </authorList>
    </citation>
    <scope>NUCLEOTIDE SEQUENCE</scope>
    <source>
        <strain evidence="2">MELC-2E11</strain>
        <tissue evidence="2">Siphon/mantle</tissue>
    </source>
</reference>
<name>A0ABY7F4L4_MYAAR</name>
<dbReference type="InterPro" id="IPR013783">
    <property type="entry name" value="Ig-like_fold"/>
</dbReference>
<evidence type="ECO:0000313" key="3">
    <source>
        <dbReference type="Proteomes" id="UP001164746"/>
    </source>
</evidence>
<dbReference type="Pfam" id="PF24536">
    <property type="entry name" value="NXPE4_C"/>
    <property type="match status" value="1"/>
</dbReference>